<evidence type="ECO:0000256" key="2">
    <source>
        <dbReference type="ARBA" id="ARBA00004760"/>
    </source>
</evidence>
<dbReference type="InterPro" id="IPR015422">
    <property type="entry name" value="PyrdxlP-dep_Trfase_small"/>
</dbReference>
<dbReference type="InterPro" id="IPR050087">
    <property type="entry name" value="AON_synthase_class-II"/>
</dbReference>
<accession>A0A0A8KZ14</accession>
<dbReference type="PANTHER" id="PTHR13693">
    <property type="entry name" value="CLASS II AMINOTRANSFERASE/8-AMINO-7-OXONONANOATE SYNTHASE"/>
    <property type="match status" value="1"/>
</dbReference>
<dbReference type="GO" id="GO:0046513">
    <property type="term" value="P:ceramide biosynthetic process"/>
    <property type="evidence" value="ECO:0007669"/>
    <property type="project" value="TreeGrafter"/>
</dbReference>
<organism evidence="13 14">
    <name type="scientific">Kluyveromyces dobzhanskii CBS 2104</name>
    <dbReference type="NCBI Taxonomy" id="1427455"/>
    <lineage>
        <taxon>Eukaryota</taxon>
        <taxon>Fungi</taxon>
        <taxon>Dikarya</taxon>
        <taxon>Ascomycota</taxon>
        <taxon>Saccharomycotina</taxon>
        <taxon>Saccharomycetes</taxon>
        <taxon>Saccharomycetales</taxon>
        <taxon>Saccharomycetaceae</taxon>
        <taxon>Kluyveromyces</taxon>
    </lineage>
</organism>
<dbReference type="GO" id="GO:0004758">
    <property type="term" value="F:serine C-palmitoyltransferase activity"/>
    <property type="evidence" value="ECO:0007669"/>
    <property type="project" value="TreeGrafter"/>
</dbReference>
<dbReference type="EMBL" id="CCBQ010000004">
    <property type="protein sequence ID" value="CDO91955.1"/>
    <property type="molecule type" value="Genomic_DNA"/>
</dbReference>
<dbReference type="GO" id="GO:0016020">
    <property type="term" value="C:membrane"/>
    <property type="evidence" value="ECO:0007669"/>
    <property type="project" value="GOC"/>
</dbReference>
<dbReference type="GO" id="GO:0030170">
    <property type="term" value="F:pyridoxal phosphate binding"/>
    <property type="evidence" value="ECO:0007669"/>
    <property type="project" value="InterPro"/>
</dbReference>
<dbReference type="Pfam" id="PF00155">
    <property type="entry name" value="Aminotran_1_2"/>
    <property type="match status" value="1"/>
</dbReference>
<dbReference type="InterPro" id="IPR015424">
    <property type="entry name" value="PyrdxlP-dep_Trfase"/>
</dbReference>
<keyword evidence="7" id="KW-0663">Pyridoxal phosphate</keyword>
<evidence type="ECO:0000256" key="5">
    <source>
        <dbReference type="ARBA" id="ARBA00013220"/>
    </source>
</evidence>
<dbReference type="InterPro" id="IPR004839">
    <property type="entry name" value="Aminotransferase_I/II_large"/>
</dbReference>
<keyword evidence="8" id="KW-0746">Sphingolipid metabolism</keyword>
<dbReference type="OrthoDB" id="3168162at2759"/>
<sequence>MIDSADVPEVLPSSIPVPSAVVSTASYLWFYFITFFKMIPGAHYVIDYVKKSHQDDPYRTFVEVLLILYSIVYFLSKPKKKGAVDQPKLSEKEIDNLIEEWEPEPIVIPDERTEWRLAKIPVVEGSGADNVINITRNDGNEAYSSVFNLCSFNFLQISRDPAVVKLAKEIIRNYGVGSCGPAGFYGNEDVHYNLEHDLASFFGTENSVLYGQDFCIASSVIPAFTKRGDVIVADDKISVSAQNALQLGRPTVYYYKHNDMASLENLLHELDEAEKKEKLPAIPRKFIVTEGLFHRTGEIAPLPELVQLKRKYKYRLFVDETFSIGVLGATGRGLTEYFNMERATSIDITVGSLATAIGSSGGFVLGDNVMARHQRIGSNAYCFSASLPPYAVRTASAVLQIMDADNSSVTKLRHLSNTLFELFHGDKDLMQYIEVTSHRDSSVLHFQLTAEQRKLKFNSSIESVFQESQYQQQHCISDYYLEAWEEEELLLQRIVDSALQDANVLISRDTVVLKQETLPLTPNISICCNSSMEESQLLDAYNGIRSAVIKHCSGS</sequence>
<keyword evidence="11" id="KW-1133">Transmembrane helix</keyword>
<dbReference type="Gene3D" id="3.90.1150.10">
    <property type="entry name" value="Aspartate Aminotransferase, domain 1"/>
    <property type="match status" value="1"/>
</dbReference>
<evidence type="ECO:0000256" key="10">
    <source>
        <dbReference type="ARBA" id="ARBA00023315"/>
    </source>
</evidence>
<dbReference type="AlphaFoldDB" id="A0A0A8KZ14"/>
<name>A0A0A8KZ14_9SACH</name>
<dbReference type="EC" id="2.3.1.50" evidence="5"/>
<evidence type="ECO:0000256" key="6">
    <source>
        <dbReference type="ARBA" id="ARBA00022679"/>
    </source>
</evidence>
<comment type="pathway">
    <text evidence="2">Lipid metabolism; sphingolipid metabolism.</text>
</comment>
<comment type="caution">
    <text evidence="13">The sequence shown here is derived from an EMBL/GenBank/DDBJ whole genome shotgun (WGS) entry which is preliminary data.</text>
</comment>
<evidence type="ECO:0000256" key="4">
    <source>
        <dbReference type="ARBA" id="ARBA00008392"/>
    </source>
</evidence>
<gene>
    <name evidence="13" type="ORF">KLDO_g285</name>
</gene>
<evidence type="ECO:0000256" key="1">
    <source>
        <dbReference type="ARBA" id="ARBA00001933"/>
    </source>
</evidence>
<reference evidence="13 14" key="1">
    <citation type="submission" date="2014-03" db="EMBL/GenBank/DDBJ databases">
        <title>The genome of Kluyveromyces dobzhanskii.</title>
        <authorList>
            <person name="Nystedt B."/>
            <person name="Astrom S."/>
        </authorList>
    </citation>
    <scope>NUCLEOTIDE SEQUENCE [LARGE SCALE GENOMIC DNA]</scope>
    <source>
        <strain evidence="13 14">CBS 2104</strain>
    </source>
</reference>
<keyword evidence="9" id="KW-0443">Lipid metabolism</keyword>
<evidence type="ECO:0000313" key="13">
    <source>
        <dbReference type="EMBL" id="CDO91955.1"/>
    </source>
</evidence>
<evidence type="ECO:0000256" key="7">
    <source>
        <dbReference type="ARBA" id="ARBA00022898"/>
    </source>
</evidence>
<feature type="domain" description="Aminotransferase class I/classII large" evidence="12">
    <location>
        <begin position="146"/>
        <end position="432"/>
    </location>
</feature>
<dbReference type="GO" id="GO:0005783">
    <property type="term" value="C:endoplasmic reticulum"/>
    <property type="evidence" value="ECO:0007669"/>
    <property type="project" value="TreeGrafter"/>
</dbReference>
<dbReference type="SUPFAM" id="SSF53383">
    <property type="entry name" value="PLP-dependent transferases"/>
    <property type="match status" value="1"/>
</dbReference>
<evidence type="ECO:0000256" key="8">
    <source>
        <dbReference type="ARBA" id="ARBA00022919"/>
    </source>
</evidence>
<keyword evidence="11" id="KW-0812">Transmembrane</keyword>
<keyword evidence="11" id="KW-0472">Membrane</keyword>
<proteinExistence type="inferred from homology"/>
<evidence type="ECO:0000313" key="14">
    <source>
        <dbReference type="Proteomes" id="UP000031516"/>
    </source>
</evidence>
<evidence type="ECO:0000256" key="9">
    <source>
        <dbReference type="ARBA" id="ARBA00023098"/>
    </source>
</evidence>
<keyword evidence="10" id="KW-0012">Acyltransferase</keyword>
<dbReference type="Gene3D" id="3.40.640.10">
    <property type="entry name" value="Type I PLP-dependent aspartate aminotransferase-like (Major domain)"/>
    <property type="match status" value="1"/>
</dbReference>
<evidence type="ECO:0000256" key="11">
    <source>
        <dbReference type="SAM" id="Phobius"/>
    </source>
</evidence>
<keyword evidence="6" id="KW-0808">Transferase</keyword>
<evidence type="ECO:0000259" key="12">
    <source>
        <dbReference type="Pfam" id="PF00155"/>
    </source>
</evidence>
<protein>
    <recommendedName>
        <fullName evidence="5">serine C-palmitoyltransferase</fullName>
        <ecNumber evidence="5">2.3.1.50</ecNumber>
    </recommendedName>
</protein>
<keyword evidence="14" id="KW-1185">Reference proteome</keyword>
<dbReference type="InterPro" id="IPR015421">
    <property type="entry name" value="PyrdxlP-dep_Trfase_major"/>
</dbReference>
<feature type="transmembrane region" description="Helical" evidence="11">
    <location>
        <begin position="58"/>
        <end position="76"/>
    </location>
</feature>
<comment type="cofactor">
    <cofactor evidence="1">
        <name>pyridoxal 5'-phosphate</name>
        <dbReference type="ChEBI" id="CHEBI:597326"/>
    </cofactor>
</comment>
<evidence type="ECO:0000256" key="3">
    <source>
        <dbReference type="ARBA" id="ARBA00004991"/>
    </source>
</evidence>
<dbReference type="Proteomes" id="UP000031516">
    <property type="component" value="Unassembled WGS sequence"/>
</dbReference>
<comment type="similarity">
    <text evidence="4">Belongs to the class-II pyridoxal-phosphate-dependent aminotransferase family.</text>
</comment>
<dbReference type="GO" id="GO:0046512">
    <property type="term" value="P:sphingosine biosynthetic process"/>
    <property type="evidence" value="ECO:0007669"/>
    <property type="project" value="TreeGrafter"/>
</dbReference>
<dbReference type="PANTHER" id="PTHR13693:SF2">
    <property type="entry name" value="SERINE PALMITOYLTRANSFERASE 1"/>
    <property type="match status" value="1"/>
</dbReference>
<comment type="pathway">
    <text evidence="3">Sphingolipid metabolism.</text>
</comment>